<proteinExistence type="inferred from homology"/>
<accession>A0A6S6SJW6</accession>
<feature type="binding site" evidence="12">
    <location>
        <position position="245"/>
    </location>
    <ligand>
        <name>Zn(2+)</name>
        <dbReference type="ChEBI" id="CHEBI:29105"/>
    </ligand>
</feature>
<dbReference type="EC" id="6.1.1.16" evidence="12"/>
<dbReference type="GO" id="GO:0005829">
    <property type="term" value="C:cytosol"/>
    <property type="evidence" value="ECO:0007669"/>
    <property type="project" value="TreeGrafter"/>
</dbReference>
<dbReference type="InterPro" id="IPR015803">
    <property type="entry name" value="Cys-tRNA-ligase"/>
</dbReference>
<dbReference type="GO" id="GO:0008270">
    <property type="term" value="F:zinc ion binding"/>
    <property type="evidence" value="ECO:0007669"/>
    <property type="project" value="UniProtKB-UniRule"/>
</dbReference>
<dbReference type="PANTHER" id="PTHR10890:SF3">
    <property type="entry name" value="CYSTEINE--TRNA LIGASE, CYTOPLASMIC"/>
    <property type="match status" value="1"/>
</dbReference>
<comment type="subunit">
    <text evidence="3 12">Monomer.</text>
</comment>
<feature type="short sequence motif" description="'HIGH' region" evidence="12">
    <location>
        <begin position="29"/>
        <end position="39"/>
    </location>
</feature>
<keyword evidence="9 12" id="KW-0067">ATP-binding</keyword>
<keyword evidence="7 12" id="KW-0547">Nucleotide-binding</keyword>
<dbReference type="SUPFAM" id="SSF52374">
    <property type="entry name" value="Nucleotidylyl transferase"/>
    <property type="match status" value="1"/>
</dbReference>
<evidence type="ECO:0000256" key="3">
    <source>
        <dbReference type="ARBA" id="ARBA00011245"/>
    </source>
</evidence>
<feature type="short sequence motif" description="'KMSKS' region" evidence="12">
    <location>
        <begin position="273"/>
        <end position="277"/>
    </location>
</feature>
<dbReference type="SUPFAM" id="SSF47323">
    <property type="entry name" value="Anticodon-binding domain of a subclass of class I aminoacyl-tRNA synthetases"/>
    <property type="match status" value="1"/>
</dbReference>
<feature type="domain" description="Cysteinyl-tRNA synthetase class Ia DALR" evidence="13">
    <location>
        <begin position="348"/>
        <end position="412"/>
    </location>
</feature>
<dbReference type="InterPro" id="IPR015273">
    <property type="entry name" value="Cys-tRNA-synt_Ia_DALR"/>
</dbReference>
<comment type="cofactor">
    <cofactor evidence="12">
        <name>Zn(2+)</name>
        <dbReference type="ChEBI" id="CHEBI:29105"/>
    </cofactor>
    <text evidence="12">Binds 1 zinc ion per subunit.</text>
</comment>
<keyword evidence="11 12" id="KW-0030">Aminoacyl-tRNA synthetase</keyword>
<name>A0A6S6SJW6_9BACT</name>
<evidence type="ECO:0000256" key="10">
    <source>
        <dbReference type="ARBA" id="ARBA00022917"/>
    </source>
</evidence>
<dbReference type="AlphaFoldDB" id="A0A6S6SJW6"/>
<dbReference type="InterPro" id="IPR032678">
    <property type="entry name" value="tRNA-synt_1_cat_dom"/>
</dbReference>
<evidence type="ECO:0000256" key="7">
    <source>
        <dbReference type="ARBA" id="ARBA00022741"/>
    </source>
</evidence>
<dbReference type="SMART" id="SM00840">
    <property type="entry name" value="DALR_2"/>
    <property type="match status" value="1"/>
</dbReference>
<dbReference type="GO" id="GO:0005524">
    <property type="term" value="F:ATP binding"/>
    <property type="evidence" value="ECO:0007669"/>
    <property type="project" value="UniProtKB-UniRule"/>
</dbReference>
<evidence type="ECO:0000256" key="4">
    <source>
        <dbReference type="ARBA" id="ARBA00022490"/>
    </source>
</evidence>
<dbReference type="PANTHER" id="PTHR10890">
    <property type="entry name" value="CYSTEINYL-TRNA SYNTHETASE"/>
    <property type="match status" value="1"/>
</dbReference>
<comment type="similarity">
    <text evidence="2 12">Belongs to the class-I aminoacyl-tRNA synthetase family.</text>
</comment>
<dbReference type="Gene3D" id="1.20.120.1910">
    <property type="entry name" value="Cysteine-tRNA ligase, C-terminal anti-codon recognition domain"/>
    <property type="match status" value="1"/>
</dbReference>
<dbReference type="Gene3D" id="3.40.50.620">
    <property type="entry name" value="HUPs"/>
    <property type="match status" value="1"/>
</dbReference>
<dbReference type="InterPro" id="IPR056411">
    <property type="entry name" value="CysS_C"/>
</dbReference>
<dbReference type="HAMAP" id="MF_00041">
    <property type="entry name" value="Cys_tRNA_synth"/>
    <property type="match status" value="1"/>
</dbReference>
<evidence type="ECO:0000256" key="9">
    <source>
        <dbReference type="ARBA" id="ARBA00022840"/>
    </source>
</evidence>
<evidence type="ECO:0000256" key="12">
    <source>
        <dbReference type="HAMAP-Rule" id="MF_00041"/>
    </source>
</evidence>
<evidence type="ECO:0000256" key="2">
    <source>
        <dbReference type="ARBA" id="ARBA00005594"/>
    </source>
</evidence>
<dbReference type="CDD" id="cd00672">
    <property type="entry name" value="CysRS_core"/>
    <property type="match status" value="1"/>
</dbReference>
<feature type="binding site" evidence="12">
    <location>
        <position position="209"/>
    </location>
    <ligand>
        <name>Zn(2+)</name>
        <dbReference type="ChEBI" id="CHEBI:29105"/>
    </ligand>
</feature>
<evidence type="ECO:0000256" key="1">
    <source>
        <dbReference type="ARBA" id="ARBA00004496"/>
    </source>
</evidence>
<dbReference type="PRINTS" id="PR00983">
    <property type="entry name" value="TRNASYNTHCYS"/>
</dbReference>
<dbReference type="GO" id="GO:0004817">
    <property type="term" value="F:cysteine-tRNA ligase activity"/>
    <property type="evidence" value="ECO:0007669"/>
    <property type="project" value="UniProtKB-UniRule"/>
</dbReference>
<feature type="binding site" evidence="12">
    <location>
        <position position="276"/>
    </location>
    <ligand>
        <name>ATP</name>
        <dbReference type="ChEBI" id="CHEBI:30616"/>
    </ligand>
</feature>
<dbReference type="Pfam" id="PF23493">
    <property type="entry name" value="CysS_C"/>
    <property type="match status" value="1"/>
</dbReference>
<organism evidence="14">
    <name type="scientific">uncultured Sulfurovum sp</name>
    <dbReference type="NCBI Taxonomy" id="269237"/>
    <lineage>
        <taxon>Bacteria</taxon>
        <taxon>Pseudomonadati</taxon>
        <taxon>Campylobacterota</taxon>
        <taxon>Epsilonproteobacteria</taxon>
        <taxon>Campylobacterales</taxon>
        <taxon>Sulfurovaceae</taxon>
        <taxon>Sulfurovum</taxon>
        <taxon>environmental samples</taxon>
    </lineage>
</organism>
<comment type="catalytic activity">
    <reaction evidence="12">
        <text>tRNA(Cys) + L-cysteine + ATP = L-cysteinyl-tRNA(Cys) + AMP + diphosphate</text>
        <dbReference type="Rhea" id="RHEA:17773"/>
        <dbReference type="Rhea" id="RHEA-COMP:9661"/>
        <dbReference type="Rhea" id="RHEA-COMP:9679"/>
        <dbReference type="ChEBI" id="CHEBI:30616"/>
        <dbReference type="ChEBI" id="CHEBI:33019"/>
        <dbReference type="ChEBI" id="CHEBI:35235"/>
        <dbReference type="ChEBI" id="CHEBI:78442"/>
        <dbReference type="ChEBI" id="CHEBI:78517"/>
        <dbReference type="ChEBI" id="CHEBI:456215"/>
        <dbReference type="EC" id="6.1.1.16"/>
    </reaction>
</comment>
<feature type="binding site" evidence="12">
    <location>
        <position position="241"/>
    </location>
    <ligand>
        <name>Zn(2+)</name>
        <dbReference type="ChEBI" id="CHEBI:29105"/>
    </ligand>
</feature>
<dbReference type="InterPro" id="IPR009080">
    <property type="entry name" value="tRNAsynth_Ia_anticodon-bd"/>
</dbReference>
<dbReference type="EMBL" id="CACVAP010000039">
    <property type="protein sequence ID" value="CAA6803108.1"/>
    <property type="molecule type" value="Genomic_DNA"/>
</dbReference>
<protein>
    <recommendedName>
        <fullName evidence="12">Cysteine--tRNA ligase</fullName>
        <ecNumber evidence="12">6.1.1.16</ecNumber>
    </recommendedName>
    <alternativeName>
        <fullName evidence="12">Cysteinyl-tRNA synthetase</fullName>
        <shortName evidence="12">CysRS</shortName>
    </alternativeName>
</protein>
<evidence type="ECO:0000256" key="8">
    <source>
        <dbReference type="ARBA" id="ARBA00022833"/>
    </source>
</evidence>
<keyword evidence="5 12" id="KW-0436">Ligase</keyword>
<dbReference type="GO" id="GO:0006423">
    <property type="term" value="P:cysteinyl-tRNA aminoacylation"/>
    <property type="evidence" value="ECO:0007669"/>
    <property type="project" value="UniProtKB-UniRule"/>
</dbReference>
<dbReference type="Pfam" id="PF01406">
    <property type="entry name" value="tRNA-synt_1e"/>
    <property type="match status" value="1"/>
</dbReference>
<evidence type="ECO:0000256" key="11">
    <source>
        <dbReference type="ARBA" id="ARBA00023146"/>
    </source>
</evidence>
<reference evidence="14" key="1">
    <citation type="submission" date="2020-01" db="EMBL/GenBank/DDBJ databases">
        <authorList>
            <person name="Meier V. D."/>
            <person name="Meier V D."/>
        </authorList>
    </citation>
    <scope>NUCLEOTIDE SEQUENCE</scope>
    <source>
        <strain evidence="14">HLG_WM_MAG_06</strain>
    </source>
</reference>
<evidence type="ECO:0000313" key="14">
    <source>
        <dbReference type="EMBL" id="CAA6803108.1"/>
    </source>
</evidence>
<keyword evidence="6 12" id="KW-0479">Metal-binding</keyword>
<sequence length="469" mass="53287">MHIYDSVKKTKLPFEPITPRKASIYVCGPTVYDDAHLGHARSSLSFDLLTRTLKALGYDVTMAKNFTDIDDKIIKKVRETGDSLEKITTHYIDVYKKEMRALGVSDADIEPKATESLKAMESMINGLIEKDIAYVVDSGDVYFDTSKDAHYGDISHQVVNDEYNQSRVEHNAEKRNPKDFALWKACAEDEDICFETSFSKGRPGWHLECSAMIEKHFAHTHSNDEYSIDIHGGGADLLFPHHENEAAQSRCSTGHELSKYWMHNGFVNIDGEKMSKSLGNSFFIKDALKIYDGEILRNYLISIHYRNDFNFNEEDLLNSKKRLDKLYRLKKRVTPTKASKPNIAFQKAIMAAMSDDLNISVALANIEEMISEANDKFDENPKDKGLKKETLANIELIDELLGFGGKEPFSYFQIGINEETKEKIEALILARDEAKKEKEYEKSDAIRDEISAMGISIMDTANGTLWEKL</sequence>
<feature type="binding site" evidence="12">
    <location>
        <position position="27"/>
    </location>
    <ligand>
        <name>Zn(2+)</name>
        <dbReference type="ChEBI" id="CHEBI:29105"/>
    </ligand>
</feature>
<keyword evidence="8 12" id="KW-0862">Zinc</keyword>
<gene>
    <name evidence="12" type="primary">cysS</name>
    <name evidence="14" type="ORF">HELGO_WM3460</name>
</gene>
<keyword evidence="10 12" id="KW-0648">Protein biosynthesis</keyword>
<comment type="subcellular location">
    <subcellularLocation>
        <location evidence="1 12">Cytoplasm</location>
    </subcellularLocation>
</comment>
<evidence type="ECO:0000256" key="5">
    <source>
        <dbReference type="ARBA" id="ARBA00022598"/>
    </source>
</evidence>
<dbReference type="NCBIfam" id="TIGR00435">
    <property type="entry name" value="cysS"/>
    <property type="match status" value="1"/>
</dbReference>
<dbReference type="Pfam" id="PF09190">
    <property type="entry name" value="DALR_2"/>
    <property type="match status" value="1"/>
</dbReference>
<dbReference type="InterPro" id="IPR024909">
    <property type="entry name" value="Cys-tRNA/MSH_ligase"/>
</dbReference>
<keyword evidence="4 12" id="KW-0963">Cytoplasm</keyword>
<evidence type="ECO:0000256" key="6">
    <source>
        <dbReference type="ARBA" id="ARBA00022723"/>
    </source>
</evidence>
<evidence type="ECO:0000259" key="13">
    <source>
        <dbReference type="SMART" id="SM00840"/>
    </source>
</evidence>
<dbReference type="InterPro" id="IPR014729">
    <property type="entry name" value="Rossmann-like_a/b/a_fold"/>
</dbReference>